<accession>A0ACC0AMY5</accession>
<reference evidence="2" key="1">
    <citation type="journal article" date="2023" name="Nat. Plants">
        <title>Single-cell RNA sequencing provides a high-resolution roadmap for understanding the multicellular compartmentation of specialized metabolism.</title>
        <authorList>
            <person name="Sun S."/>
            <person name="Shen X."/>
            <person name="Li Y."/>
            <person name="Li Y."/>
            <person name="Wang S."/>
            <person name="Li R."/>
            <person name="Zhang H."/>
            <person name="Shen G."/>
            <person name="Guo B."/>
            <person name="Wei J."/>
            <person name="Xu J."/>
            <person name="St-Pierre B."/>
            <person name="Chen S."/>
            <person name="Sun C."/>
        </authorList>
    </citation>
    <scope>NUCLEOTIDE SEQUENCE [LARGE SCALE GENOMIC DNA]</scope>
</reference>
<gene>
    <name evidence="1" type="ORF">M9H77_21262</name>
</gene>
<evidence type="ECO:0000313" key="1">
    <source>
        <dbReference type="EMBL" id="KAI5661939.1"/>
    </source>
</evidence>
<name>A0ACC0AMY5_CATRO</name>
<proteinExistence type="predicted"/>
<organism evidence="1 2">
    <name type="scientific">Catharanthus roseus</name>
    <name type="common">Madagascar periwinkle</name>
    <name type="synonym">Vinca rosea</name>
    <dbReference type="NCBI Taxonomy" id="4058"/>
    <lineage>
        <taxon>Eukaryota</taxon>
        <taxon>Viridiplantae</taxon>
        <taxon>Streptophyta</taxon>
        <taxon>Embryophyta</taxon>
        <taxon>Tracheophyta</taxon>
        <taxon>Spermatophyta</taxon>
        <taxon>Magnoliopsida</taxon>
        <taxon>eudicotyledons</taxon>
        <taxon>Gunneridae</taxon>
        <taxon>Pentapetalae</taxon>
        <taxon>asterids</taxon>
        <taxon>lamiids</taxon>
        <taxon>Gentianales</taxon>
        <taxon>Apocynaceae</taxon>
        <taxon>Rauvolfioideae</taxon>
        <taxon>Vinceae</taxon>
        <taxon>Catharanthinae</taxon>
        <taxon>Catharanthus</taxon>
    </lineage>
</organism>
<comment type="caution">
    <text evidence="1">The sequence shown here is derived from an EMBL/GenBank/DDBJ whole genome shotgun (WGS) entry which is preliminary data.</text>
</comment>
<keyword evidence="2" id="KW-1185">Reference proteome</keyword>
<sequence length="420" mass="48561">MSDFLPQELVTHILTRVPAKSLMRFRCVSKSWKSLISSPHFVSMHTHEAFLSKPPTPAPRFLLRHYCKGQKVEIYSLHQNNETFDVEEEEIKISFPFRGLARFYFRIVGYCNGLLCLSDDLFGYSNLLMLWNPVIRRKLILPLPRAIFDNLGPYMFMLGFGYDAKNNDFKVVRVAYVQGDYEYNVPPIVEIFCLSTGNWKEISTNLPHNLVIEQFWAQAFVQGKVHWVAYKRSVGRISERENLIMAFDIAHEVFEDILLPKPLINESPINISAGVYEEKLAVFQYDKRFKTKICSIWVMEEYGVRKSWKKLFNIDVDGLGIIFGFKKECDIMLTLSNGEIVSYDPRTKETRNVGISGTKYSAFADAYTESLALLVEGEPVLTGQPNANEEEDDRDDDDVQKSEMWMQSIMIQFLTARLEL</sequence>
<evidence type="ECO:0000313" key="2">
    <source>
        <dbReference type="Proteomes" id="UP001060085"/>
    </source>
</evidence>
<dbReference type="Proteomes" id="UP001060085">
    <property type="component" value="Linkage Group LG05"/>
</dbReference>
<dbReference type="EMBL" id="CM044705">
    <property type="protein sequence ID" value="KAI5661939.1"/>
    <property type="molecule type" value="Genomic_DNA"/>
</dbReference>
<protein>
    <submittedName>
        <fullName evidence="1">Uncharacterized protein</fullName>
    </submittedName>
</protein>